<keyword evidence="4 8" id="KW-0406">Ion transport</keyword>
<evidence type="ECO:0000259" key="10">
    <source>
        <dbReference type="Pfam" id="PF02823"/>
    </source>
</evidence>
<dbReference type="GO" id="GO:0046933">
    <property type="term" value="F:proton-transporting ATP synthase activity, rotational mechanism"/>
    <property type="evidence" value="ECO:0007669"/>
    <property type="project" value="UniProtKB-UniRule"/>
</dbReference>
<evidence type="ECO:0000256" key="8">
    <source>
        <dbReference type="HAMAP-Rule" id="MF_00530"/>
    </source>
</evidence>
<accession>A0A1F7XAE1</accession>
<dbReference type="GO" id="GO:0005524">
    <property type="term" value="F:ATP binding"/>
    <property type="evidence" value="ECO:0007669"/>
    <property type="project" value="UniProtKB-UniRule"/>
</dbReference>
<dbReference type="EMBL" id="MGFS01000019">
    <property type="protein sequence ID" value="OGM11348.1"/>
    <property type="molecule type" value="Genomic_DNA"/>
</dbReference>
<evidence type="ECO:0000256" key="5">
    <source>
        <dbReference type="ARBA" id="ARBA00023136"/>
    </source>
</evidence>
<dbReference type="HAMAP" id="MF_00530">
    <property type="entry name" value="ATP_synth_epsil_bac"/>
    <property type="match status" value="1"/>
</dbReference>
<evidence type="ECO:0000256" key="2">
    <source>
        <dbReference type="ARBA" id="ARBA00005712"/>
    </source>
</evidence>
<dbReference type="GO" id="GO:0005886">
    <property type="term" value="C:plasma membrane"/>
    <property type="evidence" value="ECO:0007669"/>
    <property type="project" value="UniProtKB-SubCell"/>
</dbReference>
<dbReference type="CDD" id="cd12152">
    <property type="entry name" value="F1-ATPase_delta"/>
    <property type="match status" value="1"/>
</dbReference>
<evidence type="ECO:0000256" key="3">
    <source>
        <dbReference type="ARBA" id="ARBA00022448"/>
    </source>
</evidence>
<dbReference type="GO" id="GO:0045259">
    <property type="term" value="C:proton-transporting ATP synthase complex"/>
    <property type="evidence" value="ECO:0007669"/>
    <property type="project" value="UniProtKB-KW"/>
</dbReference>
<keyword evidence="5 8" id="KW-0472">Membrane</keyword>
<feature type="domain" description="ATP synthase F1 complex delta/epsilon subunit N-terminal" evidence="10">
    <location>
        <begin position="3"/>
        <end position="79"/>
    </location>
</feature>
<dbReference type="InterPro" id="IPR036794">
    <property type="entry name" value="ATP_F1_dsu/esu_C_sf"/>
</dbReference>
<evidence type="ECO:0000256" key="1">
    <source>
        <dbReference type="ARBA" id="ARBA00004202"/>
    </source>
</evidence>
<proteinExistence type="inferred from homology"/>
<keyword evidence="3 8" id="KW-0813">Transport</keyword>
<dbReference type="Pfam" id="PF02823">
    <property type="entry name" value="ATP-synt_DE_N"/>
    <property type="match status" value="1"/>
</dbReference>
<evidence type="ECO:0000256" key="7">
    <source>
        <dbReference type="ARBA" id="ARBA00023310"/>
    </source>
</evidence>
<dbReference type="AlphaFoldDB" id="A0A1F7XAE1"/>
<evidence type="ECO:0000313" key="12">
    <source>
        <dbReference type="Proteomes" id="UP000177053"/>
    </source>
</evidence>
<evidence type="ECO:0000256" key="9">
    <source>
        <dbReference type="RuleBase" id="RU003656"/>
    </source>
</evidence>
<evidence type="ECO:0000313" key="11">
    <source>
        <dbReference type="EMBL" id="OGM11348.1"/>
    </source>
</evidence>
<dbReference type="SUPFAM" id="SSF46604">
    <property type="entry name" value="Epsilon subunit of F1F0-ATP synthase C-terminal domain"/>
    <property type="match status" value="1"/>
</dbReference>
<dbReference type="NCBIfam" id="TIGR01216">
    <property type="entry name" value="ATP_synt_epsi"/>
    <property type="match status" value="1"/>
</dbReference>
<dbReference type="InterPro" id="IPR036771">
    <property type="entry name" value="ATPsynth_dsu/esu_N"/>
</dbReference>
<keyword evidence="7 8" id="KW-0066">ATP synthesis</keyword>
<dbReference type="PANTHER" id="PTHR13822">
    <property type="entry name" value="ATP SYNTHASE DELTA/EPSILON CHAIN"/>
    <property type="match status" value="1"/>
</dbReference>
<organism evidence="11 12">
    <name type="scientific">Candidatus Woesebacteria bacterium RBG_16_34_12</name>
    <dbReference type="NCBI Taxonomy" id="1802480"/>
    <lineage>
        <taxon>Bacteria</taxon>
        <taxon>Candidatus Woeseibacteriota</taxon>
    </lineage>
</organism>
<name>A0A1F7XAE1_9BACT</name>
<evidence type="ECO:0000256" key="6">
    <source>
        <dbReference type="ARBA" id="ARBA00023196"/>
    </source>
</evidence>
<dbReference type="InterPro" id="IPR020546">
    <property type="entry name" value="ATP_synth_F1_dsu/esu_N"/>
</dbReference>
<dbReference type="Proteomes" id="UP000177053">
    <property type="component" value="Unassembled WGS sequence"/>
</dbReference>
<reference evidence="11 12" key="1">
    <citation type="journal article" date="2016" name="Nat. Commun.">
        <title>Thousands of microbial genomes shed light on interconnected biogeochemical processes in an aquifer system.</title>
        <authorList>
            <person name="Anantharaman K."/>
            <person name="Brown C.T."/>
            <person name="Hug L.A."/>
            <person name="Sharon I."/>
            <person name="Castelle C.J."/>
            <person name="Probst A.J."/>
            <person name="Thomas B.C."/>
            <person name="Singh A."/>
            <person name="Wilkins M.J."/>
            <person name="Karaoz U."/>
            <person name="Brodie E.L."/>
            <person name="Williams K.H."/>
            <person name="Hubbard S.S."/>
            <person name="Banfield J.F."/>
        </authorList>
    </citation>
    <scope>NUCLEOTIDE SEQUENCE [LARGE SCALE GENOMIC DNA]</scope>
</reference>
<protein>
    <recommendedName>
        <fullName evidence="8">ATP synthase epsilon chain</fullName>
    </recommendedName>
    <alternativeName>
        <fullName evidence="8">ATP synthase F1 sector epsilon subunit</fullName>
    </alternativeName>
    <alternativeName>
        <fullName evidence="8">F-ATPase epsilon subunit</fullName>
    </alternativeName>
</protein>
<comment type="subunit">
    <text evidence="8 9">F-type ATPases have 2 components, CF(1) - the catalytic core - and CF(0) - the membrane proton channel. CF(1) has five subunits: alpha(3), beta(3), gamma(1), delta(1), epsilon(1). CF(0) has three main subunits: a, b and c.</text>
</comment>
<comment type="caution">
    <text evidence="11">The sequence shown here is derived from an EMBL/GenBank/DDBJ whole genome shotgun (WGS) entry which is preliminary data.</text>
</comment>
<comment type="similarity">
    <text evidence="2 8 9">Belongs to the ATPase epsilon chain family.</text>
</comment>
<gene>
    <name evidence="8" type="primary">atpC</name>
    <name evidence="11" type="ORF">A2Z22_04250</name>
</gene>
<dbReference type="Gene3D" id="2.60.15.10">
    <property type="entry name" value="F0F1 ATP synthase delta/epsilon subunit, N-terminal"/>
    <property type="match status" value="1"/>
</dbReference>
<dbReference type="PANTHER" id="PTHR13822:SF10">
    <property type="entry name" value="ATP SYNTHASE EPSILON CHAIN, CHLOROPLASTIC"/>
    <property type="match status" value="1"/>
</dbReference>
<comment type="function">
    <text evidence="8">Produces ATP from ADP in the presence of a proton gradient across the membrane.</text>
</comment>
<keyword evidence="8" id="KW-1003">Cell membrane</keyword>
<evidence type="ECO:0000256" key="4">
    <source>
        <dbReference type="ARBA" id="ARBA00023065"/>
    </source>
</evidence>
<keyword evidence="8" id="KW-0375">Hydrogen ion transport</keyword>
<dbReference type="InterPro" id="IPR001469">
    <property type="entry name" value="ATP_synth_F1_dsu/esu"/>
</dbReference>
<sequence length="139" mass="15590">MNFNLEIISPEKKLFLGEAERITLPTIEGMITVLAHHMPIVTPLTIGEVEIKTKERMMNFSIGKGVFFVSGNNASLLIEDVASADEISEEKVEQAKEKAEELIKQGIIGEEKLQAMYALRKSLVDLKIARKRKKLPINL</sequence>
<keyword evidence="6 8" id="KW-0139">CF(1)</keyword>
<comment type="subcellular location">
    <subcellularLocation>
        <location evidence="1 8">Cell membrane</location>
        <topology evidence="1 8">Peripheral membrane protein</topology>
    </subcellularLocation>
</comment>
<dbReference type="SUPFAM" id="SSF51344">
    <property type="entry name" value="Epsilon subunit of F1F0-ATP synthase N-terminal domain"/>
    <property type="match status" value="1"/>
</dbReference>